<protein>
    <recommendedName>
        <fullName evidence="1">PEGA domain-containing protein</fullName>
    </recommendedName>
</protein>
<dbReference type="AlphaFoldDB" id="A0A7X9FTM8"/>
<gene>
    <name evidence="2" type="ORF">GYA55_12460</name>
</gene>
<dbReference type="Proteomes" id="UP000524246">
    <property type="component" value="Unassembled WGS sequence"/>
</dbReference>
<evidence type="ECO:0000313" key="2">
    <source>
        <dbReference type="EMBL" id="NMC63967.1"/>
    </source>
</evidence>
<reference evidence="2 3" key="1">
    <citation type="journal article" date="2020" name="Biotechnol. Biofuels">
        <title>New insights from the biogas microbiome by comprehensive genome-resolved metagenomics of nearly 1600 species originating from multiple anaerobic digesters.</title>
        <authorList>
            <person name="Campanaro S."/>
            <person name="Treu L."/>
            <person name="Rodriguez-R L.M."/>
            <person name="Kovalovszki A."/>
            <person name="Ziels R.M."/>
            <person name="Maus I."/>
            <person name="Zhu X."/>
            <person name="Kougias P.G."/>
            <person name="Basile A."/>
            <person name="Luo G."/>
            <person name="Schluter A."/>
            <person name="Konstantinidis K.T."/>
            <person name="Angelidaki I."/>
        </authorList>
    </citation>
    <scope>NUCLEOTIDE SEQUENCE [LARGE SCALE GENOMIC DNA]</scope>
    <source>
        <strain evidence="2">AS27yjCOA_65</strain>
    </source>
</reference>
<evidence type="ECO:0000259" key="1">
    <source>
        <dbReference type="Pfam" id="PF08308"/>
    </source>
</evidence>
<name>A0A7X9FTM8_9DELT</name>
<dbReference type="EMBL" id="JAAZON010000566">
    <property type="protein sequence ID" value="NMC63967.1"/>
    <property type="molecule type" value="Genomic_DNA"/>
</dbReference>
<feature type="domain" description="PEGA" evidence="1">
    <location>
        <begin position="31"/>
        <end position="58"/>
    </location>
</feature>
<accession>A0A7X9FTM8</accession>
<evidence type="ECO:0000313" key="3">
    <source>
        <dbReference type="Proteomes" id="UP000524246"/>
    </source>
</evidence>
<sequence length="193" mass="21131">MMQSQLFTYFLKTSLLLALLISPLVIGCSKEVRVNSNPLGADIYSQGRPLGKTPLLTSKDEIMPNWNFDGIIPTRAVVTAKKAGYEDAQKAVTEFDLPDEIMFDLVPVSLADHFENYLEQNPSLVEQTIVHAQQPVIQTSHNLDADSANLFNNGYLLVAYSGFSAEGVVNESIRQQAMKVGAAVGGILKRCVN</sequence>
<dbReference type="Pfam" id="PF08308">
    <property type="entry name" value="PEGA"/>
    <property type="match status" value="1"/>
</dbReference>
<proteinExistence type="predicted"/>
<comment type="caution">
    <text evidence="2">The sequence shown here is derived from an EMBL/GenBank/DDBJ whole genome shotgun (WGS) entry which is preliminary data.</text>
</comment>
<organism evidence="2 3">
    <name type="scientific">SAR324 cluster bacterium</name>
    <dbReference type="NCBI Taxonomy" id="2024889"/>
    <lineage>
        <taxon>Bacteria</taxon>
        <taxon>Deltaproteobacteria</taxon>
        <taxon>SAR324 cluster</taxon>
    </lineage>
</organism>
<dbReference type="InterPro" id="IPR013229">
    <property type="entry name" value="PEGA"/>
</dbReference>